<evidence type="ECO:0000256" key="13">
    <source>
        <dbReference type="ARBA" id="ARBA00022833"/>
    </source>
</evidence>
<feature type="domain" description="RING-type" evidence="20">
    <location>
        <begin position="724"/>
        <end position="778"/>
    </location>
</feature>
<dbReference type="Gene3D" id="3.30.40.10">
    <property type="entry name" value="Zinc/RING finger domain, C3HC4 (zinc finger)"/>
    <property type="match status" value="1"/>
</dbReference>
<dbReference type="Gene3D" id="3.50.50.60">
    <property type="entry name" value="FAD/NAD(P)-binding domain"/>
    <property type="match status" value="2"/>
</dbReference>
<dbReference type="InterPro" id="IPR036188">
    <property type="entry name" value="FAD/NAD-bd_sf"/>
</dbReference>
<dbReference type="PANTHER" id="PTHR43557:SF4">
    <property type="entry name" value="APOPTOSIS-INDUCING FACTOR 1, MITOCHONDRIAL"/>
    <property type="match status" value="1"/>
</dbReference>
<dbReference type="PROSITE" id="PS50089">
    <property type="entry name" value="ZF_RING_2"/>
    <property type="match status" value="1"/>
</dbReference>
<evidence type="ECO:0000256" key="2">
    <source>
        <dbReference type="ARBA" id="ARBA00004614"/>
    </source>
</evidence>
<organism evidence="21 22">
    <name type="scientific">Taenia crassiceps</name>
    <dbReference type="NCBI Taxonomy" id="6207"/>
    <lineage>
        <taxon>Eukaryota</taxon>
        <taxon>Metazoa</taxon>
        <taxon>Spiralia</taxon>
        <taxon>Lophotrochozoa</taxon>
        <taxon>Platyhelminthes</taxon>
        <taxon>Cestoda</taxon>
        <taxon>Eucestoda</taxon>
        <taxon>Cyclophyllidea</taxon>
        <taxon>Taeniidae</taxon>
        <taxon>Taenia</taxon>
    </lineage>
</organism>
<dbReference type="InterPro" id="IPR009653">
    <property type="entry name" value="Ksh1"/>
</dbReference>
<keyword evidence="10 18" id="KW-0863">Zinc-finger</keyword>
<evidence type="ECO:0000256" key="11">
    <source>
        <dbReference type="ARBA" id="ARBA00022776"/>
    </source>
</evidence>
<dbReference type="Pfam" id="PF06842">
    <property type="entry name" value="DUF1242"/>
    <property type="match status" value="1"/>
</dbReference>
<dbReference type="InterPro" id="IPR001841">
    <property type="entry name" value="Znf_RING"/>
</dbReference>
<keyword evidence="15" id="KW-0560">Oxidoreductase</keyword>
<evidence type="ECO:0000256" key="1">
    <source>
        <dbReference type="ARBA" id="ARBA00002154"/>
    </source>
</evidence>
<dbReference type="InterPro" id="IPR050446">
    <property type="entry name" value="FAD-oxidoreductase/Apoptosis"/>
</dbReference>
<comment type="subcellular location">
    <subcellularLocation>
        <location evidence="2">Golgi apparatus membrane</location>
        <topology evidence="2">Single-pass type I membrane protein</topology>
    </subcellularLocation>
</comment>
<dbReference type="PRINTS" id="PR00368">
    <property type="entry name" value="FADPNR"/>
</dbReference>
<evidence type="ECO:0000256" key="19">
    <source>
        <dbReference type="SAM" id="MobiDB-lite"/>
    </source>
</evidence>
<dbReference type="SUPFAM" id="SSF55424">
    <property type="entry name" value="FAD/NAD-linked reductases, dimerisation (C-terminal) domain"/>
    <property type="match status" value="1"/>
</dbReference>
<keyword evidence="13" id="KW-0862">Zinc</keyword>
<dbReference type="SUPFAM" id="SSF57850">
    <property type="entry name" value="RING/U-box"/>
    <property type="match status" value="1"/>
</dbReference>
<evidence type="ECO:0000256" key="7">
    <source>
        <dbReference type="ARBA" id="ARBA00022630"/>
    </source>
</evidence>
<gene>
    <name evidence="21" type="ORF">TcWFU_009055</name>
</gene>
<reference evidence="21 22" key="1">
    <citation type="journal article" date="2022" name="Front. Cell. Infect. Microbiol.">
        <title>The Genomes of Two Strains of Taenia crassiceps the Animal Model for the Study of Human Cysticercosis.</title>
        <authorList>
            <person name="Bobes R.J."/>
            <person name="Estrada K."/>
            <person name="Rios-Valencia D.G."/>
            <person name="Calderon-Gallegos A."/>
            <person name="de la Torre P."/>
            <person name="Carrero J.C."/>
            <person name="Sanchez-Flores A."/>
            <person name="Laclette J.P."/>
        </authorList>
    </citation>
    <scope>NUCLEOTIDE SEQUENCE [LARGE SCALE GENOMIC DNA]</scope>
    <source>
        <strain evidence="21">WFUcys</strain>
    </source>
</reference>
<keyword evidence="14" id="KW-1133">Transmembrane helix</keyword>
<comment type="similarity">
    <text evidence="4">Belongs to the KISH family.</text>
</comment>
<keyword evidence="11" id="KW-0498">Mitosis</keyword>
<evidence type="ECO:0000256" key="15">
    <source>
        <dbReference type="ARBA" id="ARBA00023002"/>
    </source>
</evidence>
<evidence type="ECO:0000256" key="10">
    <source>
        <dbReference type="ARBA" id="ARBA00022771"/>
    </source>
</evidence>
<dbReference type="Pfam" id="PF12861">
    <property type="entry name" value="zf-ANAPC11"/>
    <property type="match status" value="1"/>
</dbReference>
<dbReference type="CDD" id="cd16456">
    <property type="entry name" value="RING-H2_APC11"/>
    <property type="match status" value="1"/>
</dbReference>
<evidence type="ECO:0000256" key="4">
    <source>
        <dbReference type="ARBA" id="ARBA00008961"/>
    </source>
</evidence>
<keyword evidence="16" id="KW-0333">Golgi apparatus</keyword>
<evidence type="ECO:0000313" key="21">
    <source>
        <dbReference type="EMBL" id="KAL5105570.1"/>
    </source>
</evidence>
<evidence type="ECO:0000256" key="17">
    <source>
        <dbReference type="ARBA" id="ARBA00023136"/>
    </source>
</evidence>
<evidence type="ECO:0000256" key="8">
    <source>
        <dbReference type="ARBA" id="ARBA00022692"/>
    </source>
</evidence>
<evidence type="ECO:0000256" key="12">
    <source>
        <dbReference type="ARBA" id="ARBA00022827"/>
    </source>
</evidence>
<evidence type="ECO:0000256" key="14">
    <source>
        <dbReference type="ARBA" id="ARBA00022989"/>
    </source>
</evidence>
<dbReference type="InterPro" id="IPR016156">
    <property type="entry name" value="FAD/NAD-linked_Rdtase_dimer_sf"/>
</dbReference>
<dbReference type="EMBL" id="JAKROA010000008">
    <property type="protein sequence ID" value="KAL5105570.1"/>
    <property type="molecule type" value="Genomic_DNA"/>
</dbReference>
<dbReference type="Pfam" id="PF07992">
    <property type="entry name" value="Pyr_redox_2"/>
    <property type="match status" value="1"/>
</dbReference>
<comment type="similarity">
    <text evidence="3">Belongs to the FAD-dependent oxidoreductase family.</text>
</comment>
<comment type="function">
    <text evidence="1">Involved in the early part of the secretory pathway.</text>
</comment>
<dbReference type="InterPro" id="IPR024991">
    <property type="entry name" value="RING-H2_APC11"/>
</dbReference>
<dbReference type="Gene3D" id="3.30.390.30">
    <property type="match status" value="1"/>
</dbReference>
<keyword evidence="9" id="KW-0732">Signal</keyword>
<evidence type="ECO:0000259" key="20">
    <source>
        <dbReference type="PROSITE" id="PS50089"/>
    </source>
</evidence>
<feature type="compositionally biased region" description="Low complexity" evidence="19">
    <location>
        <begin position="131"/>
        <end position="145"/>
    </location>
</feature>
<keyword evidence="10 18" id="KW-0479">Metal-binding</keyword>
<evidence type="ECO:0000256" key="16">
    <source>
        <dbReference type="ARBA" id="ARBA00023034"/>
    </source>
</evidence>
<protein>
    <recommendedName>
        <fullName evidence="5">Anaphase-promoting complex subunit 11</fullName>
    </recommendedName>
</protein>
<dbReference type="InterPro" id="IPR013083">
    <property type="entry name" value="Znf_RING/FYVE/PHD"/>
</dbReference>
<comment type="caution">
    <text evidence="21">The sequence shown here is derived from an EMBL/GenBank/DDBJ whole genome shotgun (WGS) entry which is preliminary data.</text>
</comment>
<accession>A0ABR4Q7I3</accession>
<dbReference type="Proteomes" id="UP001651158">
    <property type="component" value="Unassembled WGS sequence"/>
</dbReference>
<name>A0ABR4Q7I3_9CEST</name>
<keyword evidence="11" id="KW-0131">Cell cycle</keyword>
<dbReference type="PANTHER" id="PTHR43557">
    <property type="entry name" value="APOPTOSIS-INDUCING FACTOR 1"/>
    <property type="match status" value="1"/>
</dbReference>
<evidence type="ECO:0000313" key="22">
    <source>
        <dbReference type="Proteomes" id="UP001651158"/>
    </source>
</evidence>
<keyword evidence="7" id="KW-0285">Flavoprotein</keyword>
<evidence type="ECO:0000256" key="9">
    <source>
        <dbReference type="ARBA" id="ARBA00022729"/>
    </source>
</evidence>
<feature type="region of interest" description="Disordered" evidence="19">
    <location>
        <begin position="121"/>
        <end position="150"/>
    </location>
</feature>
<sequence>MDSSGELARVTWDTEEEGNALHDVLLICTCTYVRSLVPDFLDRHKTGATCFLNFSPSPLVKYFAAHAVRTKCQIHTASPTDLSSTLSKSIFAILFGAGVLGTTCCLNLFLNWRANRYADPGSQPMYEKRPSTTPKKSNSKSTESSAGIPLSTKSVQLPPRVKHVIIGAGAAGINAARAIRSVDPLALVLLIAGDTKYGEEEVETEEGKTYPPPYIRPVLSGGLWWRTPERRQVMLDPLGDIRSHSWFYYEPLSFFIEPQELPQAEEGGICLLRGNPVVALHPKRHAITLADGQEIQYECCLLATGARPRMVPELGHCSHSGVDLVANKRVTYFRNIADYKHLQSVSDRLHKNGGRVAVLGSNQLACELATSFLEERRLAKEEQESNQPKDSAAFHVHHFLGFDASHPMEDVLPPVLAQAVSDYETSRGVVLSPSATVVRASLVDPSNLAESRILLTIHKREEGGLIKEEEELIVDHVVCAVGNEPRTELGIKAGLELDPVNGGFLVNSELESRDNIYVAGSVASYWDSELDCRRRIDHIGASEDTGELAGLNMARSVSSPSHEVKDKLAEACVAPEKTYDPLPFARKHQTALWFNIGKGAHYDCVGLVDSKRLITRTVFLEGKESSAVVFYLRPEDNRLMGVLLWNITDELFKDPEYVAPRCVGKYASTCDTFCWQETPMEDGGGGAGGVQDQTSLEDEKPLKMRINSWFGVATWRWCTNDSTCGICRNTFETCCADCKLPGDDCPLVWGQCSHCFHMHCIINWLNTRQSGQPCPLCRQEWKFRE</sequence>
<evidence type="ECO:0000256" key="18">
    <source>
        <dbReference type="PROSITE-ProRule" id="PRU00175"/>
    </source>
</evidence>
<proteinExistence type="inferred from homology"/>
<keyword evidence="12" id="KW-0274">FAD</keyword>
<evidence type="ECO:0000256" key="6">
    <source>
        <dbReference type="ARBA" id="ARBA00022618"/>
    </source>
</evidence>
<evidence type="ECO:0000256" key="5">
    <source>
        <dbReference type="ARBA" id="ARBA00013928"/>
    </source>
</evidence>
<keyword evidence="17" id="KW-0472">Membrane</keyword>
<keyword evidence="8" id="KW-0812">Transmembrane</keyword>
<dbReference type="SUPFAM" id="SSF51905">
    <property type="entry name" value="FAD/NAD(P)-binding domain"/>
    <property type="match status" value="2"/>
</dbReference>
<keyword evidence="22" id="KW-1185">Reference proteome</keyword>
<evidence type="ECO:0000256" key="3">
    <source>
        <dbReference type="ARBA" id="ARBA00006442"/>
    </source>
</evidence>
<dbReference type="InterPro" id="IPR023753">
    <property type="entry name" value="FAD/NAD-binding_dom"/>
</dbReference>
<keyword evidence="6" id="KW-0132">Cell division</keyword>